<feature type="compositionally biased region" description="Low complexity" evidence="1">
    <location>
        <begin position="142"/>
        <end position="177"/>
    </location>
</feature>
<evidence type="ECO:0000313" key="3">
    <source>
        <dbReference type="Proteomes" id="UP000623250"/>
    </source>
</evidence>
<proteinExistence type="predicted"/>
<keyword evidence="3" id="KW-1185">Reference proteome</keyword>
<comment type="caution">
    <text evidence="2">The sequence shown here is derived from an EMBL/GenBank/DDBJ whole genome shotgun (WGS) entry which is preliminary data.</text>
</comment>
<organism evidence="2 3">
    <name type="scientific">Rhodomicrobium udaipurense</name>
    <dbReference type="NCBI Taxonomy" id="1202716"/>
    <lineage>
        <taxon>Bacteria</taxon>
        <taxon>Pseudomonadati</taxon>
        <taxon>Pseudomonadota</taxon>
        <taxon>Alphaproteobacteria</taxon>
        <taxon>Hyphomicrobiales</taxon>
        <taxon>Hyphomicrobiaceae</taxon>
        <taxon>Rhodomicrobium</taxon>
    </lineage>
</organism>
<gene>
    <name evidence="2" type="ORF">JDN41_13970</name>
</gene>
<feature type="region of interest" description="Disordered" evidence="1">
    <location>
        <begin position="61"/>
        <end position="81"/>
    </location>
</feature>
<reference evidence="2 3" key="1">
    <citation type="submission" date="2020-12" db="EMBL/GenBank/DDBJ databases">
        <title>Revised draft genomes of Rhodomicrobium vannielii ATCC 17100 and Rhodomicrobium udaipurense JA643.</title>
        <authorList>
            <person name="Conners E.M."/>
            <person name="Davenport E.J."/>
            <person name="Bose A."/>
        </authorList>
    </citation>
    <scope>NUCLEOTIDE SEQUENCE [LARGE SCALE GENOMIC DNA]</scope>
    <source>
        <strain evidence="2 3">JA643</strain>
    </source>
</reference>
<accession>A0A8I1GI07</accession>
<dbReference type="Pfam" id="PF05258">
    <property type="entry name" value="DciA"/>
    <property type="match status" value="1"/>
</dbReference>
<evidence type="ECO:0000256" key="1">
    <source>
        <dbReference type="SAM" id="MobiDB-lite"/>
    </source>
</evidence>
<dbReference type="RefSeq" id="WP_052036891.1">
    <property type="nucleotide sequence ID" value="NZ_JAEMUK010000080.1"/>
</dbReference>
<evidence type="ECO:0000313" key="2">
    <source>
        <dbReference type="EMBL" id="MBJ7544656.1"/>
    </source>
</evidence>
<dbReference type="Proteomes" id="UP000623250">
    <property type="component" value="Unassembled WGS sequence"/>
</dbReference>
<name>A0A8I1GI07_9HYPH</name>
<dbReference type="InterPro" id="IPR007922">
    <property type="entry name" value="DciA-like"/>
</dbReference>
<feature type="region of interest" description="Disordered" evidence="1">
    <location>
        <begin position="133"/>
        <end position="186"/>
    </location>
</feature>
<dbReference type="AlphaFoldDB" id="A0A8I1GI07"/>
<protein>
    <submittedName>
        <fullName evidence="2">DUF721 domain-containing protein</fullName>
    </submittedName>
</protein>
<dbReference type="EMBL" id="JAEMUK010000080">
    <property type="protein sequence ID" value="MBJ7544656.1"/>
    <property type="molecule type" value="Genomic_DNA"/>
</dbReference>
<sequence length="206" mass="21029">MAIFNQHGKSSGANASAVPYKGPVSVGRFIAPVAGKTLARGGTVMAELLAEWPAIAGAGLSSHTKPERLTKGAPEPGFEGRTPPSVLLLKVEPAKALDVQYIAPQLVERINRTLGFRAVSALRIVQGPISAKPAKPVRRAPTRSAPAATVSQGAIPSPSAAPAGATASTSGTPFATPEPQAAIPQPQDRLAAALARMAEGRKARGL</sequence>